<evidence type="ECO:0000313" key="1">
    <source>
        <dbReference type="EMBL" id="PKV76789.1"/>
    </source>
</evidence>
<dbReference type="EMBL" id="PJMW01000003">
    <property type="protein sequence ID" value="PKV76789.1"/>
    <property type="molecule type" value="Genomic_DNA"/>
</dbReference>
<dbReference type="AlphaFoldDB" id="A0A2N3V586"/>
<sequence length="159" mass="17093">MTPLDSSGPVYSETPRSRCEFYRRVCSLPTVIDPATGRITMRAGLVGAVMMPTALAHRVKTILDVRGVAPLPIIGHPRATMWTFLVRGDIVPIGDPAQVARLWAARVVVIRDGDIALPSPAPDPLMVRTWISPAISAFRPSGAVVLECARQCLAGQTGR</sequence>
<dbReference type="Proteomes" id="UP000233766">
    <property type="component" value="Unassembled WGS sequence"/>
</dbReference>
<proteinExistence type="predicted"/>
<comment type="caution">
    <text evidence="1">The sequence shown here is derived from an EMBL/GenBank/DDBJ whole genome shotgun (WGS) entry which is preliminary data.</text>
</comment>
<name>A0A2N3V586_9NOCA</name>
<evidence type="ECO:0000313" key="2">
    <source>
        <dbReference type="Proteomes" id="UP000233766"/>
    </source>
</evidence>
<evidence type="ECO:0008006" key="3">
    <source>
        <dbReference type="Google" id="ProtNLM"/>
    </source>
</evidence>
<protein>
    <recommendedName>
        <fullName evidence="3">DNA-directed RNA polymerase subunit beta</fullName>
    </recommendedName>
</protein>
<organism evidence="1 2">
    <name type="scientific">Nocardia fluminea</name>
    <dbReference type="NCBI Taxonomy" id="134984"/>
    <lineage>
        <taxon>Bacteria</taxon>
        <taxon>Bacillati</taxon>
        <taxon>Actinomycetota</taxon>
        <taxon>Actinomycetes</taxon>
        <taxon>Mycobacteriales</taxon>
        <taxon>Nocardiaceae</taxon>
        <taxon>Nocardia</taxon>
    </lineage>
</organism>
<reference evidence="1 2" key="1">
    <citation type="submission" date="2017-12" db="EMBL/GenBank/DDBJ databases">
        <title>Sequencing the genomes of 1000 Actinobacteria strains.</title>
        <authorList>
            <person name="Klenk H.-P."/>
        </authorList>
    </citation>
    <scope>NUCLEOTIDE SEQUENCE [LARGE SCALE GENOMIC DNA]</scope>
    <source>
        <strain evidence="1 2">DSM 44489</strain>
    </source>
</reference>
<gene>
    <name evidence="1" type="ORF">ATK86_7192</name>
</gene>
<accession>A0A2N3V586</accession>
<keyword evidence="2" id="KW-1185">Reference proteome</keyword>